<dbReference type="Pfam" id="PF09935">
    <property type="entry name" value="DUF2167"/>
    <property type="match status" value="1"/>
</dbReference>
<feature type="signal peptide" evidence="2">
    <location>
        <begin position="1"/>
        <end position="24"/>
    </location>
</feature>
<gene>
    <name evidence="3" type="ORF">NX778_05785</name>
</gene>
<dbReference type="Proteomes" id="UP001204621">
    <property type="component" value="Unassembled WGS sequence"/>
</dbReference>
<feature type="chain" id="PRO_5045916638" evidence="2">
    <location>
        <begin position="25"/>
        <end position="297"/>
    </location>
</feature>
<dbReference type="InterPro" id="IPR018682">
    <property type="entry name" value="DUF2167_membr"/>
</dbReference>
<proteinExistence type="predicted"/>
<dbReference type="EMBL" id="JANUGU010000001">
    <property type="protein sequence ID" value="MCS0657574.1"/>
    <property type="molecule type" value="Genomic_DNA"/>
</dbReference>
<dbReference type="RefSeq" id="WP_258810713.1">
    <property type="nucleotide sequence ID" value="NZ_JANUGU010000001.1"/>
</dbReference>
<comment type="caution">
    <text evidence="3">The sequence shown here is derived from an EMBL/GenBank/DDBJ whole genome shotgun (WGS) entry which is preliminary data.</text>
</comment>
<keyword evidence="4" id="KW-1185">Reference proteome</keyword>
<reference evidence="3 4" key="1">
    <citation type="submission" date="2022-08" db="EMBL/GenBank/DDBJ databases">
        <title>Reclassification of Massilia species as members of the genera Telluria, Duganella, Pseudoduganella, Mokoshia gen. nov. and Zemynaea gen. nov. using orthogonal and non-orthogonal genome-based approaches.</title>
        <authorList>
            <person name="Bowman J.P."/>
        </authorList>
    </citation>
    <scope>NUCLEOTIDE SEQUENCE [LARGE SCALE GENOMIC DNA]</scope>
    <source>
        <strain evidence="3 4">JCM 31606</strain>
    </source>
</reference>
<keyword evidence="1" id="KW-0812">Transmembrane</keyword>
<feature type="transmembrane region" description="Helical" evidence="1">
    <location>
        <begin position="259"/>
        <end position="284"/>
    </location>
</feature>
<evidence type="ECO:0000256" key="2">
    <source>
        <dbReference type="SAM" id="SignalP"/>
    </source>
</evidence>
<keyword evidence="1" id="KW-0472">Membrane</keyword>
<sequence length="297" mass="32204">MKLNRFARGACAAVLSLALMDAVAQSPKIDAETEMKAAVAAAQAVVKNGPVDIPLANQATLKLPENYSFIPQPEAGRIMKAMGNGDDPTRLGIIIPPDNKGMVIPRFIDSGYIKDDEARDWKVDELLDSIREGTKEGNKERAARGFPEMEVMGWTQRPAYDAKTHRLAWAIESKDKGAPADAEHGVNFNTYVLGREGYLSMNLVASLPELAETKPHLETLLAQTSFNPGKTYADFHSGTDRVAEYGIAALVTGLAVKKLGLFAIIAAFALKFFKLIAVAALALIAGIRSFFKRKNEA</sequence>
<accession>A0ABT2CUQ2</accession>
<evidence type="ECO:0000313" key="4">
    <source>
        <dbReference type="Proteomes" id="UP001204621"/>
    </source>
</evidence>
<name>A0ABT2CUQ2_9BURK</name>
<keyword evidence="1" id="KW-1133">Transmembrane helix</keyword>
<keyword evidence="2" id="KW-0732">Signal</keyword>
<protein>
    <submittedName>
        <fullName evidence="3">DUF2167 domain-containing protein</fullName>
    </submittedName>
</protein>
<organism evidence="3 4">
    <name type="scientific">Massilia terrae</name>
    <dbReference type="NCBI Taxonomy" id="1811224"/>
    <lineage>
        <taxon>Bacteria</taxon>
        <taxon>Pseudomonadati</taxon>
        <taxon>Pseudomonadota</taxon>
        <taxon>Betaproteobacteria</taxon>
        <taxon>Burkholderiales</taxon>
        <taxon>Oxalobacteraceae</taxon>
        <taxon>Telluria group</taxon>
        <taxon>Massilia</taxon>
    </lineage>
</organism>
<evidence type="ECO:0000256" key="1">
    <source>
        <dbReference type="SAM" id="Phobius"/>
    </source>
</evidence>
<evidence type="ECO:0000313" key="3">
    <source>
        <dbReference type="EMBL" id="MCS0657574.1"/>
    </source>
</evidence>